<protein>
    <submittedName>
        <fullName evidence="8">Uncharacterized protein</fullName>
    </submittedName>
</protein>
<keyword evidence="4" id="KW-0165">Cleavage on pair of basic residues</keyword>
<evidence type="ECO:0000256" key="4">
    <source>
        <dbReference type="ARBA" id="ARBA00022685"/>
    </source>
</evidence>
<evidence type="ECO:0000256" key="2">
    <source>
        <dbReference type="ARBA" id="ARBA00006356"/>
    </source>
</evidence>
<evidence type="ECO:0000313" key="9">
    <source>
        <dbReference type="Proteomes" id="UP001608902"/>
    </source>
</evidence>
<dbReference type="GO" id="GO:0007218">
    <property type="term" value="P:neuropeptide signaling pathway"/>
    <property type="evidence" value="ECO:0007669"/>
    <property type="project" value="UniProtKB-KW"/>
</dbReference>
<evidence type="ECO:0000313" key="8">
    <source>
        <dbReference type="EMBL" id="MFH4981131.1"/>
    </source>
</evidence>
<comment type="caution">
    <text evidence="8">The sequence shown here is derived from an EMBL/GenBank/DDBJ whole genome shotgun (WGS) entry which is preliminary data.</text>
</comment>
<gene>
    <name evidence="8" type="ORF">AB6A40_007840</name>
</gene>
<reference evidence="8 9" key="1">
    <citation type="submission" date="2024-08" db="EMBL/GenBank/DDBJ databases">
        <title>Gnathostoma spinigerum genome.</title>
        <authorList>
            <person name="Gonzalez-Bertolin B."/>
            <person name="Monzon S."/>
            <person name="Zaballos A."/>
            <person name="Jimenez P."/>
            <person name="Dekumyoy P."/>
            <person name="Varona S."/>
            <person name="Cuesta I."/>
            <person name="Sumanam S."/>
            <person name="Adisakwattana P."/>
            <person name="Gasser R.B."/>
            <person name="Hernandez-Gonzalez A."/>
            <person name="Young N.D."/>
            <person name="Perteguer M.J."/>
        </authorList>
    </citation>
    <scope>NUCLEOTIDE SEQUENCE [LARGE SCALE GENOMIC DNA]</scope>
    <source>
        <strain evidence="8">AL3</strain>
        <tissue evidence="8">Liver</tissue>
    </source>
</reference>
<dbReference type="Proteomes" id="UP001608902">
    <property type="component" value="Unassembled WGS sequence"/>
</dbReference>
<name>A0ABD6EUL0_9BILA</name>
<keyword evidence="5" id="KW-0027">Amidation</keyword>
<keyword evidence="9" id="KW-1185">Reference proteome</keyword>
<organism evidence="8 9">
    <name type="scientific">Gnathostoma spinigerum</name>
    <dbReference type="NCBI Taxonomy" id="75299"/>
    <lineage>
        <taxon>Eukaryota</taxon>
        <taxon>Metazoa</taxon>
        <taxon>Ecdysozoa</taxon>
        <taxon>Nematoda</taxon>
        <taxon>Chromadorea</taxon>
        <taxon>Rhabditida</taxon>
        <taxon>Spirurina</taxon>
        <taxon>Gnathostomatomorpha</taxon>
        <taxon>Gnathostomatoidea</taxon>
        <taxon>Gnathostomatidae</taxon>
        <taxon>Gnathostoma</taxon>
    </lineage>
</organism>
<dbReference type="InterPro" id="IPR051041">
    <property type="entry name" value="FMRFamide-related_np"/>
</dbReference>
<dbReference type="PANTHER" id="PTHR20986:SF24">
    <property type="entry name" value="FMRFAMIDE-LIKE NEUROPEPTIDES 1"/>
    <property type="match status" value="1"/>
</dbReference>
<evidence type="ECO:0000256" key="1">
    <source>
        <dbReference type="ARBA" id="ARBA00004613"/>
    </source>
</evidence>
<proteinExistence type="inferred from homology"/>
<keyword evidence="7" id="KW-0732">Signal</keyword>
<evidence type="ECO:0000256" key="5">
    <source>
        <dbReference type="ARBA" id="ARBA00022815"/>
    </source>
</evidence>
<evidence type="ECO:0000256" key="6">
    <source>
        <dbReference type="ARBA" id="ARBA00023320"/>
    </source>
</evidence>
<dbReference type="PANTHER" id="PTHR20986">
    <property type="entry name" value="FMRFAMIDE-RELATED PEPTIDES"/>
    <property type="match status" value="1"/>
</dbReference>
<dbReference type="EMBL" id="JBGFUD010006655">
    <property type="protein sequence ID" value="MFH4981131.1"/>
    <property type="molecule type" value="Genomic_DNA"/>
</dbReference>
<evidence type="ECO:0000256" key="3">
    <source>
        <dbReference type="ARBA" id="ARBA00022525"/>
    </source>
</evidence>
<evidence type="ECO:0000256" key="7">
    <source>
        <dbReference type="SAM" id="SignalP"/>
    </source>
</evidence>
<dbReference type="AlphaFoldDB" id="A0ABD6EUL0"/>
<feature type="chain" id="PRO_5044866472" evidence="7">
    <location>
        <begin position="21"/>
        <end position="123"/>
    </location>
</feature>
<sequence>MMQSLTPILALCLLFAITYAQNDETMESFCREHAELDICRLRDALADTLPDASAIVPDHVVGRQMMKRKSAFVRFGKRDLMVTDDDDDNDDDNHELLKRKSAFVRFGRSGEDVKRKSSYIRFG</sequence>
<accession>A0ABD6EUL0</accession>
<keyword evidence="3" id="KW-0964">Secreted</keyword>
<feature type="signal peptide" evidence="7">
    <location>
        <begin position="1"/>
        <end position="20"/>
    </location>
</feature>
<comment type="subcellular location">
    <subcellularLocation>
        <location evidence="1">Secreted</location>
    </subcellularLocation>
</comment>
<keyword evidence="6" id="KW-0527">Neuropeptide</keyword>
<dbReference type="GO" id="GO:0005576">
    <property type="term" value="C:extracellular region"/>
    <property type="evidence" value="ECO:0007669"/>
    <property type="project" value="UniProtKB-SubCell"/>
</dbReference>
<comment type="similarity">
    <text evidence="2">Belongs to the FARP (FMRFamide related peptide) family.</text>
</comment>